<feature type="transmembrane region" description="Helical" evidence="1">
    <location>
        <begin position="34"/>
        <end position="56"/>
    </location>
</feature>
<keyword evidence="1" id="KW-0472">Membrane</keyword>
<organism evidence="3 4">
    <name type="scientific">Cyclopterus lumpus</name>
    <name type="common">Lumpsucker</name>
    <dbReference type="NCBI Taxonomy" id="8103"/>
    <lineage>
        <taxon>Eukaryota</taxon>
        <taxon>Metazoa</taxon>
        <taxon>Chordata</taxon>
        <taxon>Craniata</taxon>
        <taxon>Vertebrata</taxon>
        <taxon>Euteleostomi</taxon>
        <taxon>Actinopterygii</taxon>
        <taxon>Neopterygii</taxon>
        <taxon>Teleostei</taxon>
        <taxon>Neoteleostei</taxon>
        <taxon>Acanthomorphata</taxon>
        <taxon>Eupercaria</taxon>
        <taxon>Perciformes</taxon>
        <taxon>Cottioidei</taxon>
        <taxon>Cottales</taxon>
        <taxon>Cyclopteridae</taxon>
        <taxon>Cyclopterus</taxon>
    </lineage>
</organism>
<dbReference type="InterPro" id="IPR036872">
    <property type="entry name" value="CH_dom_sf"/>
</dbReference>
<name>A0A8C3GA00_CYCLU</name>
<proteinExistence type="predicted"/>
<dbReference type="Gene3D" id="1.10.418.10">
    <property type="entry name" value="Calponin-like domain"/>
    <property type="match status" value="2"/>
</dbReference>
<protein>
    <recommendedName>
        <fullName evidence="2">Calponin-homology (CH) domain-containing protein</fullName>
    </recommendedName>
</protein>
<dbReference type="AlphaFoldDB" id="A0A8C3GA00"/>
<dbReference type="SUPFAM" id="SSF47576">
    <property type="entry name" value="Calponin-homology domain, CH-domain"/>
    <property type="match status" value="1"/>
</dbReference>
<dbReference type="Proteomes" id="UP000694565">
    <property type="component" value="Unplaced"/>
</dbReference>
<feature type="domain" description="Calponin-homology (CH)" evidence="2">
    <location>
        <begin position="6"/>
        <end position="83"/>
    </location>
</feature>
<evidence type="ECO:0000313" key="3">
    <source>
        <dbReference type="Ensembl" id="ENSCLMP00005045527.1"/>
    </source>
</evidence>
<keyword evidence="1" id="KW-1133">Transmembrane helix</keyword>
<dbReference type="Pfam" id="PF00307">
    <property type="entry name" value="CH"/>
    <property type="match status" value="1"/>
</dbReference>
<dbReference type="InterPro" id="IPR001715">
    <property type="entry name" value="CH_dom"/>
</dbReference>
<dbReference type="PANTHER" id="PTHR23167">
    <property type="entry name" value="CALPONIN HOMOLOGY DOMAIN-CONTAINING PROTEIN DDB_G0272472-RELATED"/>
    <property type="match status" value="1"/>
</dbReference>
<evidence type="ECO:0000259" key="2">
    <source>
        <dbReference type="Pfam" id="PF00307"/>
    </source>
</evidence>
<reference evidence="3" key="2">
    <citation type="submission" date="2025-09" db="UniProtKB">
        <authorList>
            <consortium name="Ensembl"/>
        </authorList>
    </citation>
    <scope>IDENTIFICATION</scope>
</reference>
<evidence type="ECO:0000256" key="1">
    <source>
        <dbReference type="SAM" id="Phobius"/>
    </source>
</evidence>
<evidence type="ECO:0000313" key="4">
    <source>
        <dbReference type="Proteomes" id="UP000694565"/>
    </source>
</evidence>
<dbReference type="Ensembl" id="ENSCLMT00005047122.1">
    <property type="protein sequence ID" value="ENSCLMP00005045527.1"/>
    <property type="gene ID" value="ENSCLMG00005020994.1"/>
</dbReference>
<keyword evidence="4" id="KW-1185">Reference proteome</keyword>
<reference evidence="3" key="1">
    <citation type="submission" date="2025-08" db="UniProtKB">
        <authorList>
            <consortium name="Ensembl"/>
        </authorList>
    </citation>
    <scope>IDENTIFICATION</scope>
</reference>
<dbReference type="PANTHER" id="PTHR23167:SF89">
    <property type="entry name" value="MICAL-LIKE PROTEIN 1"/>
    <property type="match status" value="1"/>
</dbReference>
<sequence>MLASPRAVREWCRVTCANYPGVEIRNMSTSFRDGLAFCAIIHIFHFHSLFIFPGFLQAFEIAERKLGIPALLEPKDMVSTKAPDGLSPVHLIQRHLTDGKVYHRSCFR</sequence>
<keyword evidence="1" id="KW-0812">Transmembrane</keyword>
<dbReference type="GeneTree" id="ENSGT00940000156057"/>
<accession>A0A8C3GA00</accession>
<dbReference type="InterPro" id="IPR050540">
    <property type="entry name" value="F-actin_Monoox_Mical"/>
</dbReference>